<protein>
    <submittedName>
        <fullName evidence="2">Uncharacterized protein</fullName>
    </submittedName>
</protein>
<keyword evidence="3" id="KW-1185">Reference proteome</keyword>
<evidence type="ECO:0000313" key="2">
    <source>
        <dbReference type="EMBL" id="KAL3082461.1"/>
    </source>
</evidence>
<evidence type="ECO:0000313" key="3">
    <source>
        <dbReference type="Proteomes" id="UP001620626"/>
    </source>
</evidence>
<feature type="compositionally biased region" description="Low complexity" evidence="1">
    <location>
        <begin position="12"/>
        <end position="23"/>
    </location>
</feature>
<proteinExistence type="predicted"/>
<name>A0ABD2IT27_9BILA</name>
<comment type="caution">
    <text evidence="2">The sequence shown here is derived from an EMBL/GenBank/DDBJ whole genome shotgun (WGS) entry which is preliminary data.</text>
</comment>
<feature type="compositionally biased region" description="Low complexity" evidence="1">
    <location>
        <begin position="35"/>
        <end position="47"/>
    </location>
</feature>
<accession>A0ABD2IT27</accession>
<organism evidence="2 3">
    <name type="scientific">Heterodera trifolii</name>
    <dbReference type="NCBI Taxonomy" id="157864"/>
    <lineage>
        <taxon>Eukaryota</taxon>
        <taxon>Metazoa</taxon>
        <taxon>Ecdysozoa</taxon>
        <taxon>Nematoda</taxon>
        <taxon>Chromadorea</taxon>
        <taxon>Rhabditida</taxon>
        <taxon>Tylenchina</taxon>
        <taxon>Tylenchomorpha</taxon>
        <taxon>Tylenchoidea</taxon>
        <taxon>Heteroderidae</taxon>
        <taxon>Heteroderinae</taxon>
        <taxon>Heterodera</taxon>
    </lineage>
</organism>
<gene>
    <name evidence="2" type="ORF">niasHT_032824</name>
</gene>
<feature type="region of interest" description="Disordered" evidence="1">
    <location>
        <begin position="1"/>
        <end position="98"/>
    </location>
</feature>
<reference evidence="2 3" key="1">
    <citation type="submission" date="2024-10" db="EMBL/GenBank/DDBJ databases">
        <authorList>
            <person name="Kim D."/>
        </authorList>
    </citation>
    <scope>NUCLEOTIDE SEQUENCE [LARGE SCALE GENOMIC DNA]</scope>
    <source>
        <strain evidence="2">BH-2024</strain>
    </source>
</reference>
<feature type="compositionally biased region" description="Polar residues" evidence="1">
    <location>
        <begin position="48"/>
        <end position="59"/>
    </location>
</feature>
<dbReference type="AlphaFoldDB" id="A0ABD2IT27"/>
<evidence type="ECO:0000256" key="1">
    <source>
        <dbReference type="SAM" id="MobiDB-lite"/>
    </source>
</evidence>
<sequence length="98" mass="10772">MVRKALNYATNSSKSPSSTQSDSNFPEQQFDSRQSESTFISSTIEEIQQQVNQGRNSEGPNRGIKANSSALQRANPEWHSKAGPRNPPSSCIFCNGTH</sequence>
<dbReference type="EMBL" id="JBICBT010001108">
    <property type="protein sequence ID" value="KAL3082461.1"/>
    <property type="molecule type" value="Genomic_DNA"/>
</dbReference>
<dbReference type="Proteomes" id="UP001620626">
    <property type="component" value="Unassembled WGS sequence"/>
</dbReference>